<dbReference type="InParanoid" id="K1WU54"/>
<keyword evidence="2" id="KW-1185">Reference proteome</keyword>
<dbReference type="KEGG" id="mbe:MBM_00263"/>
<dbReference type="GeneID" id="18756198"/>
<proteinExistence type="predicted"/>
<name>K1WU54_MARBU</name>
<dbReference type="Proteomes" id="UP000006753">
    <property type="component" value="Unassembled WGS sequence"/>
</dbReference>
<dbReference type="HOGENOM" id="CLU_1272545_0_0_1"/>
<dbReference type="AlphaFoldDB" id="K1WU54"/>
<reference evidence="1 2" key="1">
    <citation type="journal article" date="2012" name="BMC Genomics">
        <title>Sequencing the genome of Marssonina brunnea reveals fungus-poplar co-evolution.</title>
        <authorList>
            <person name="Zhu S."/>
            <person name="Cao Y.-Z."/>
            <person name="Jiang C."/>
            <person name="Tan B.-Y."/>
            <person name="Wang Z."/>
            <person name="Feng S."/>
            <person name="Zhang L."/>
            <person name="Su X.-H."/>
            <person name="Brejova B."/>
            <person name="Vinar T."/>
            <person name="Xu M."/>
            <person name="Wang M.-X."/>
            <person name="Zhang S.-G."/>
            <person name="Huang M.-R."/>
            <person name="Wu R."/>
            <person name="Zhou Y."/>
        </authorList>
    </citation>
    <scope>NUCLEOTIDE SEQUENCE [LARGE SCALE GENOMIC DNA]</scope>
    <source>
        <strain evidence="1 2">MB_m1</strain>
    </source>
</reference>
<dbReference type="EMBL" id="JH921428">
    <property type="protein sequence ID" value="EKD21150.1"/>
    <property type="molecule type" value="Genomic_DNA"/>
</dbReference>
<accession>K1WU54</accession>
<evidence type="ECO:0000313" key="1">
    <source>
        <dbReference type="EMBL" id="EKD21150.1"/>
    </source>
</evidence>
<dbReference type="OrthoDB" id="3506617at2759"/>
<protein>
    <submittedName>
        <fullName evidence="1">Uncharacterized protein</fullName>
    </submittedName>
</protein>
<gene>
    <name evidence="1" type="ORF">MBM_00263</name>
</gene>
<sequence>MADSRRPPIPNVAKRTHIRQVNHFAASPPPEFSGPPRILDGIIVGLGYASLTTYLFANQKRLMPWELASLSLGSLVLGFGLFDLGLRSGIPQGASLLLRRGKEKRERLLKDEDDWKEEFRGRDFATLNKVQQVAWLRKEERRILELQAQERAECGRAYIEKEEAYRAYEKKGGYGGETWKMYSAADDLCKEIYNKWERRQRRLTQIRKEINALEEQI</sequence>
<evidence type="ECO:0000313" key="2">
    <source>
        <dbReference type="Proteomes" id="UP000006753"/>
    </source>
</evidence>
<organism evidence="1 2">
    <name type="scientific">Marssonina brunnea f. sp. multigermtubi (strain MB_m1)</name>
    <name type="common">Marssonina leaf spot fungus</name>
    <dbReference type="NCBI Taxonomy" id="1072389"/>
    <lineage>
        <taxon>Eukaryota</taxon>
        <taxon>Fungi</taxon>
        <taxon>Dikarya</taxon>
        <taxon>Ascomycota</taxon>
        <taxon>Pezizomycotina</taxon>
        <taxon>Leotiomycetes</taxon>
        <taxon>Helotiales</taxon>
        <taxon>Drepanopezizaceae</taxon>
        <taxon>Drepanopeziza</taxon>
    </lineage>
</organism>